<sequence>MDANLTVVPDDAACISRWRKETRCPSINPYSAALLHGFHGKAVGCSGRLRKDHLPLDEFQLHVCLSVSHHQQQHQNATVPGLVTRQESLTPEYLLRPPQAPAGPAQAWPSGTAHFTKSIKASLIVYSNMGRDSLVSFCTPPPH</sequence>
<keyword evidence="2" id="KW-1185">Reference proteome</keyword>
<dbReference type="Proteomes" id="UP001451303">
    <property type="component" value="Unassembled WGS sequence"/>
</dbReference>
<gene>
    <name evidence="1" type="ORF">QR685DRAFT_576239</name>
</gene>
<evidence type="ECO:0008006" key="3">
    <source>
        <dbReference type="Google" id="ProtNLM"/>
    </source>
</evidence>
<protein>
    <recommendedName>
        <fullName evidence="3">Questionable protein</fullName>
    </recommendedName>
</protein>
<reference evidence="1 2" key="1">
    <citation type="submission" date="2023-09" db="EMBL/GenBank/DDBJ databases">
        <title>Multi-omics analysis of a traditional fermented food reveals byproduct-associated fungal strains for waste-to-food upcycling.</title>
        <authorList>
            <consortium name="Lawrence Berkeley National Laboratory"/>
            <person name="Rekdal V.M."/>
            <person name="Villalobos-Escobedo J.M."/>
            <person name="Rodriguez-Valeron N."/>
            <person name="Garcia M.O."/>
            <person name="Vasquez D.P."/>
            <person name="Damayanti I."/>
            <person name="Sorensen P.M."/>
            <person name="Baidoo E.E."/>
            <person name="De Carvalho A.C."/>
            <person name="Riley R."/>
            <person name="Lipzen A."/>
            <person name="He G."/>
            <person name="Yan M."/>
            <person name="Haridas S."/>
            <person name="Daum C."/>
            <person name="Yoshinaga Y."/>
            <person name="Ng V."/>
            <person name="Grigoriev I.V."/>
            <person name="Munk R."/>
            <person name="Nuraida L."/>
            <person name="Wijaya C.H."/>
            <person name="Morales P.-C."/>
            <person name="Keasling J.D."/>
        </authorList>
    </citation>
    <scope>NUCLEOTIDE SEQUENCE [LARGE SCALE GENOMIC DNA]</scope>
    <source>
        <strain evidence="1 2">FGSC 2613</strain>
    </source>
</reference>
<evidence type="ECO:0000313" key="1">
    <source>
        <dbReference type="EMBL" id="KAL0465400.1"/>
    </source>
</evidence>
<accession>A0ABR3CY80</accession>
<organism evidence="1 2">
    <name type="scientific">Neurospora intermedia</name>
    <dbReference type="NCBI Taxonomy" id="5142"/>
    <lineage>
        <taxon>Eukaryota</taxon>
        <taxon>Fungi</taxon>
        <taxon>Dikarya</taxon>
        <taxon>Ascomycota</taxon>
        <taxon>Pezizomycotina</taxon>
        <taxon>Sordariomycetes</taxon>
        <taxon>Sordariomycetidae</taxon>
        <taxon>Sordariales</taxon>
        <taxon>Sordariaceae</taxon>
        <taxon>Neurospora</taxon>
    </lineage>
</organism>
<comment type="caution">
    <text evidence="1">The sequence shown here is derived from an EMBL/GenBank/DDBJ whole genome shotgun (WGS) entry which is preliminary data.</text>
</comment>
<name>A0ABR3CY80_NEUIN</name>
<evidence type="ECO:0000313" key="2">
    <source>
        <dbReference type="Proteomes" id="UP001451303"/>
    </source>
</evidence>
<proteinExistence type="predicted"/>
<dbReference type="EMBL" id="JAVLET010000017">
    <property type="protein sequence ID" value="KAL0465400.1"/>
    <property type="molecule type" value="Genomic_DNA"/>
</dbReference>